<evidence type="ECO:0000313" key="6">
    <source>
        <dbReference type="EMBL" id="HIZ78585.1"/>
    </source>
</evidence>
<dbReference type="SUPFAM" id="SSF53850">
    <property type="entry name" value="Periplasmic binding protein-like II"/>
    <property type="match status" value="1"/>
</dbReference>
<evidence type="ECO:0000256" key="2">
    <source>
        <dbReference type="ARBA" id="ARBA00023015"/>
    </source>
</evidence>
<dbReference type="Pfam" id="PF03466">
    <property type="entry name" value="LysR_substrate"/>
    <property type="match status" value="1"/>
</dbReference>
<keyword evidence="4" id="KW-0804">Transcription</keyword>
<dbReference type="EMBL" id="DXBC01000036">
    <property type="protein sequence ID" value="HIZ78585.1"/>
    <property type="molecule type" value="Genomic_DNA"/>
</dbReference>
<gene>
    <name evidence="6" type="ORF">IAA17_02160</name>
</gene>
<evidence type="ECO:0000313" key="7">
    <source>
        <dbReference type="Proteomes" id="UP000824101"/>
    </source>
</evidence>
<dbReference type="InterPro" id="IPR000847">
    <property type="entry name" value="LysR_HTH_N"/>
</dbReference>
<dbReference type="PRINTS" id="PR00039">
    <property type="entry name" value="HTHLYSR"/>
</dbReference>
<accession>A0A9D2GGA1</accession>
<evidence type="ECO:0000259" key="5">
    <source>
        <dbReference type="PROSITE" id="PS50931"/>
    </source>
</evidence>
<reference evidence="6" key="1">
    <citation type="journal article" date="2021" name="PeerJ">
        <title>Extensive microbial diversity within the chicken gut microbiome revealed by metagenomics and culture.</title>
        <authorList>
            <person name="Gilroy R."/>
            <person name="Ravi A."/>
            <person name="Getino M."/>
            <person name="Pursley I."/>
            <person name="Horton D.L."/>
            <person name="Alikhan N.F."/>
            <person name="Baker D."/>
            <person name="Gharbi K."/>
            <person name="Hall N."/>
            <person name="Watson M."/>
            <person name="Adriaenssens E.M."/>
            <person name="Foster-Nyarko E."/>
            <person name="Jarju S."/>
            <person name="Secka A."/>
            <person name="Antonio M."/>
            <person name="Oren A."/>
            <person name="Chaudhuri R.R."/>
            <person name="La Ragione R."/>
            <person name="Hildebrand F."/>
            <person name="Pallen M.J."/>
        </authorList>
    </citation>
    <scope>NUCLEOTIDE SEQUENCE</scope>
    <source>
        <strain evidence="6">ChiBcec1-1093</strain>
    </source>
</reference>
<dbReference type="Proteomes" id="UP000824101">
    <property type="component" value="Unassembled WGS sequence"/>
</dbReference>
<evidence type="ECO:0000256" key="4">
    <source>
        <dbReference type="ARBA" id="ARBA00023163"/>
    </source>
</evidence>
<name>A0A9D2GGA1_9FIRM</name>
<dbReference type="InterPro" id="IPR036388">
    <property type="entry name" value="WH-like_DNA-bd_sf"/>
</dbReference>
<dbReference type="GO" id="GO:0003700">
    <property type="term" value="F:DNA-binding transcription factor activity"/>
    <property type="evidence" value="ECO:0007669"/>
    <property type="project" value="InterPro"/>
</dbReference>
<protein>
    <submittedName>
        <fullName evidence="6">LysR family transcriptional regulator</fullName>
    </submittedName>
</protein>
<dbReference type="Pfam" id="PF00126">
    <property type="entry name" value="HTH_1"/>
    <property type="match status" value="1"/>
</dbReference>
<organism evidence="6 7">
    <name type="scientific">Candidatus Lachnoclostridium stercorigallinarum</name>
    <dbReference type="NCBI Taxonomy" id="2838634"/>
    <lineage>
        <taxon>Bacteria</taxon>
        <taxon>Bacillati</taxon>
        <taxon>Bacillota</taxon>
        <taxon>Clostridia</taxon>
        <taxon>Lachnospirales</taxon>
        <taxon>Lachnospiraceae</taxon>
    </lineage>
</organism>
<dbReference type="GO" id="GO:0000976">
    <property type="term" value="F:transcription cis-regulatory region binding"/>
    <property type="evidence" value="ECO:0007669"/>
    <property type="project" value="TreeGrafter"/>
</dbReference>
<evidence type="ECO:0000256" key="1">
    <source>
        <dbReference type="ARBA" id="ARBA00009437"/>
    </source>
</evidence>
<dbReference type="Gene3D" id="1.10.10.10">
    <property type="entry name" value="Winged helix-like DNA-binding domain superfamily/Winged helix DNA-binding domain"/>
    <property type="match status" value="1"/>
</dbReference>
<dbReference type="InterPro" id="IPR005119">
    <property type="entry name" value="LysR_subst-bd"/>
</dbReference>
<keyword evidence="2" id="KW-0805">Transcription regulation</keyword>
<comment type="similarity">
    <text evidence="1">Belongs to the LysR transcriptional regulatory family.</text>
</comment>
<dbReference type="InterPro" id="IPR036390">
    <property type="entry name" value="WH_DNA-bd_sf"/>
</dbReference>
<dbReference type="PANTHER" id="PTHR30126:SF64">
    <property type="entry name" value="HTH-TYPE TRANSCRIPTIONAL REGULATOR CITR"/>
    <property type="match status" value="1"/>
</dbReference>
<feature type="domain" description="HTH lysR-type" evidence="5">
    <location>
        <begin position="9"/>
        <end position="60"/>
    </location>
</feature>
<comment type="caution">
    <text evidence="6">The sequence shown here is derived from an EMBL/GenBank/DDBJ whole genome shotgun (WGS) entry which is preliminary data.</text>
</comment>
<evidence type="ECO:0000256" key="3">
    <source>
        <dbReference type="ARBA" id="ARBA00023125"/>
    </source>
</evidence>
<keyword evidence="3" id="KW-0238">DNA-binding</keyword>
<dbReference type="FunFam" id="1.10.10.10:FF:000001">
    <property type="entry name" value="LysR family transcriptional regulator"/>
    <property type="match status" value="1"/>
</dbReference>
<dbReference type="SUPFAM" id="SSF46785">
    <property type="entry name" value="Winged helix' DNA-binding domain"/>
    <property type="match status" value="1"/>
</dbReference>
<proteinExistence type="inferred from homology"/>
<dbReference type="Gene3D" id="3.40.190.290">
    <property type="match status" value="1"/>
</dbReference>
<dbReference type="PROSITE" id="PS50931">
    <property type="entry name" value="HTH_LYSR"/>
    <property type="match status" value="1"/>
</dbReference>
<dbReference type="PANTHER" id="PTHR30126">
    <property type="entry name" value="HTH-TYPE TRANSCRIPTIONAL REGULATOR"/>
    <property type="match status" value="1"/>
</dbReference>
<sequence length="298" mass="33754">MNGSLEYYKVFYYVERLGSITGAAQALCISQPAVSQAVRQLEQSLGVKLFLRSARGVKLTEEGKTLAVYVERGMESFIKGEEAMDRLKNLEMGDVRIGASDMTLRFYLLPYLERFHEEFPGIHVNVSNGPTPETIGLLERGDIDFAVVSTPFELSPDFHAEPVKTIRNVFVAGSHFSHLKGKKLDYGCLLEYPCIFLEKKTSTRAFMDAFLAERGIYPKPEFDLAISDMVVQFAIRNLGIGCIEEEFAQAALERGEVFRLEFEEEMPERQFCLVTGRRELISIPGRRMLEMMEQGIDC</sequence>
<dbReference type="AlphaFoldDB" id="A0A9D2GGA1"/>
<reference evidence="6" key="2">
    <citation type="submission" date="2021-04" db="EMBL/GenBank/DDBJ databases">
        <authorList>
            <person name="Gilroy R."/>
        </authorList>
    </citation>
    <scope>NUCLEOTIDE SEQUENCE</scope>
    <source>
        <strain evidence="6">ChiBcec1-1093</strain>
    </source>
</reference>
<dbReference type="CDD" id="cd05466">
    <property type="entry name" value="PBP2_LTTR_substrate"/>
    <property type="match status" value="1"/>
</dbReference>